<gene>
    <name evidence="2" type="ORF">RRG08_018966</name>
</gene>
<evidence type="ECO:0000256" key="1">
    <source>
        <dbReference type="SAM" id="SignalP"/>
    </source>
</evidence>
<comment type="caution">
    <text evidence="2">The sequence shown here is derived from an EMBL/GenBank/DDBJ whole genome shotgun (WGS) entry which is preliminary data.</text>
</comment>
<sequence length="91" mass="10436">MLSALFWLRRFMLVCFVLCAVETLPNLEHCLRSQPLFSHPSRVLYYQYKPVTKHISSGLCPVCQCRQQTLNGVFLFRISNQAAYNSTPGVP</sequence>
<dbReference type="EMBL" id="JAWDGP010002624">
    <property type="protein sequence ID" value="KAK3781340.1"/>
    <property type="molecule type" value="Genomic_DNA"/>
</dbReference>
<accession>A0AAE1A534</accession>
<evidence type="ECO:0000313" key="2">
    <source>
        <dbReference type="EMBL" id="KAK3781340.1"/>
    </source>
</evidence>
<organism evidence="2 3">
    <name type="scientific">Elysia crispata</name>
    <name type="common">lettuce slug</name>
    <dbReference type="NCBI Taxonomy" id="231223"/>
    <lineage>
        <taxon>Eukaryota</taxon>
        <taxon>Metazoa</taxon>
        <taxon>Spiralia</taxon>
        <taxon>Lophotrochozoa</taxon>
        <taxon>Mollusca</taxon>
        <taxon>Gastropoda</taxon>
        <taxon>Heterobranchia</taxon>
        <taxon>Euthyneura</taxon>
        <taxon>Panpulmonata</taxon>
        <taxon>Sacoglossa</taxon>
        <taxon>Placobranchoidea</taxon>
        <taxon>Plakobranchidae</taxon>
        <taxon>Elysia</taxon>
    </lineage>
</organism>
<feature type="chain" id="PRO_5042097385" description="Secreted protein" evidence="1">
    <location>
        <begin position="24"/>
        <end position="91"/>
    </location>
</feature>
<proteinExistence type="predicted"/>
<protein>
    <recommendedName>
        <fullName evidence="4">Secreted protein</fullName>
    </recommendedName>
</protein>
<dbReference type="AlphaFoldDB" id="A0AAE1A534"/>
<keyword evidence="1" id="KW-0732">Signal</keyword>
<reference evidence="2" key="1">
    <citation type="journal article" date="2023" name="G3 (Bethesda)">
        <title>A reference genome for the long-term kleptoplast-retaining sea slug Elysia crispata morphotype clarki.</title>
        <authorList>
            <person name="Eastman K.E."/>
            <person name="Pendleton A.L."/>
            <person name="Shaikh M.A."/>
            <person name="Suttiyut T."/>
            <person name="Ogas R."/>
            <person name="Tomko P."/>
            <person name="Gavelis G."/>
            <person name="Widhalm J.R."/>
            <person name="Wisecaver J.H."/>
        </authorList>
    </citation>
    <scope>NUCLEOTIDE SEQUENCE</scope>
    <source>
        <strain evidence="2">ECLA1</strain>
    </source>
</reference>
<evidence type="ECO:0008006" key="4">
    <source>
        <dbReference type="Google" id="ProtNLM"/>
    </source>
</evidence>
<evidence type="ECO:0000313" key="3">
    <source>
        <dbReference type="Proteomes" id="UP001283361"/>
    </source>
</evidence>
<keyword evidence="3" id="KW-1185">Reference proteome</keyword>
<dbReference type="Proteomes" id="UP001283361">
    <property type="component" value="Unassembled WGS sequence"/>
</dbReference>
<name>A0AAE1A534_9GAST</name>
<feature type="signal peptide" evidence="1">
    <location>
        <begin position="1"/>
        <end position="23"/>
    </location>
</feature>